<dbReference type="SUPFAM" id="SSF53756">
    <property type="entry name" value="UDP-Glycosyltransferase/glycogen phosphorylase"/>
    <property type="match status" value="1"/>
</dbReference>
<protein>
    <submittedName>
        <fullName evidence="5">UDP-glycosyltransferase 72B1</fullName>
    </submittedName>
</protein>
<dbReference type="Proteomes" id="UP001289374">
    <property type="component" value="Unassembled WGS sequence"/>
</dbReference>
<keyword evidence="2 4" id="KW-0328">Glycosyltransferase</keyword>
<comment type="similarity">
    <text evidence="1 4">Belongs to the UDP-glycosyltransferase family.</text>
</comment>
<dbReference type="InterPro" id="IPR002213">
    <property type="entry name" value="UDP_glucos_trans"/>
</dbReference>
<dbReference type="PANTHER" id="PTHR48046">
    <property type="entry name" value="UDP-GLYCOSYLTRANSFERASE 72E1"/>
    <property type="match status" value="1"/>
</dbReference>
<accession>A0AAE1WNQ0</accession>
<comment type="caution">
    <text evidence="5">The sequence shown here is derived from an EMBL/GenBank/DDBJ whole genome shotgun (WGS) entry which is preliminary data.</text>
</comment>
<dbReference type="InterPro" id="IPR035595">
    <property type="entry name" value="UDP_glycos_trans_CS"/>
</dbReference>
<dbReference type="GO" id="GO:0008194">
    <property type="term" value="F:UDP-glycosyltransferase activity"/>
    <property type="evidence" value="ECO:0007669"/>
    <property type="project" value="InterPro"/>
</dbReference>
<gene>
    <name evidence="5" type="ORF">Sango_1515600</name>
</gene>
<reference evidence="5" key="1">
    <citation type="submission" date="2020-06" db="EMBL/GenBank/DDBJ databases">
        <authorList>
            <person name="Li T."/>
            <person name="Hu X."/>
            <person name="Zhang T."/>
            <person name="Song X."/>
            <person name="Zhang H."/>
            <person name="Dai N."/>
            <person name="Sheng W."/>
            <person name="Hou X."/>
            <person name="Wei L."/>
        </authorList>
    </citation>
    <scope>NUCLEOTIDE SEQUENCE</scope>
    <source>
        <strain evidence="5">K16</strain>
        <tissue evidence="5">Leaf</tissue>
    </source>
</reference>
<organism evidence="5 6">
    <name type="scientific">Sesamum angolense</name>
    <dbReference type="NCBI Taxonomy" id="2727404"/>
    <lineage>
        <taxon>Eukaryota</taxon>
        <taxon>Viridiplantae</taxon>
        <taxon>Streptophyta</taxon>
        <taxon>Embryophyta</taxon>
        <taxon>Tracheophyta</taxon>
        <taxon>Spermatophyta</taxon>
        <taxon>Magnoliopsida</taxon>
        <taxon>eudicotyledons</taxon>
        <taxon>Gunneridae</taxon>
        <taxon>Pentapetalae</taxon>
        <taxon>asterids</taxon>
        <taxon>lamiids</taxon>
        <taxon>Lamiales</taxon>
        <taxon>Pedaliaceae</taxon>
        <taxon>Sesamum</taxon>
    </lineage>
</organism>
<dbReference type="AlphaFoldDB" id="A0AAE1WNQ0"/>
<reference evidence="5" key="2">
    <citation type="journal article" date="2024" name="Plant">
        <title>Genomic evolution and insights into agronomic trait innovations of Sesamum species.</title>
        <authorList>
            <person name="Miao H."/>
            <person name="Wang L."/>
            <person name="Qu L."/>
            <person name="Liu H."/>
            <person name="Sun Y."/>
            <person name="Le M."/>
            <person name="Wang Q."/>
            <person name="Wei S."/>
            <person name="Zheng Y."/>
            <person name="Lin W."/>
            <person name="Duan Y."/>
            <person name="Cao H."/>
            <person name="Xiong S."/>
            <person name="Wang X."/>
            <person name="Wei L."/>
            <person name="Li C."/>
            <person name="Ma Q."/>
            <person name="Ju M."/>
            <person name="Zhao R."/>
            <person name="Li G."/>
            <person name="Mu C."/>
            <person name="Tian Q."/>
            <person name="Mei H."/>
            <person name="Zhang T."/>
            <person name="Gao T."/>
            <person name="Zhang H."/>
        </authorList>
    </citation>
    <scope>NUCLEOTIDE SEQUENCE</scope>
    <source>
        <strain evidence="5">K16</strain>
    </source>
</reference>
<dbReference type="Gene3D" id="3.40.50.2000">
    <property type="entry name" value="Glycogen Phosphorylase B"/>
    <property type="match status" value="1"/>
</dbReference>
<keyword evidence="3 4" id="KW-0808">Transferase</keyword>
<evidence type="ECO:0000256" key="2">
    <source>
        <dbReference type="ARBA" id="ARBA00022676"/>
    </source>
</evidence>
<evidence type="ECO:0000313" key="5">
    <source>
        <dbReference type="EMBL" id="KAK4396790.1"/>
    </source>
</evidence>
<dbReference type="EMBL" id="JACGWL010000008">
    <property type="protein sequence ID" value="KAK4396790.1"/>
    <property type="molecule type" value="Genomic_DNA"/>
</dbReference>
<keyword evidence="6" id="KW-1185">Reference proteome</keyword>
<dbReference type="Pfam" id="PF00201">
    <property type="entry name" value="UDPGT"/>
    <property type="match status" value="1"/>
</dbReference>
<dbReference type="CDD" id="cd03784">
    <property type="entry name" value="GT1_Gtf-like"/>
    <property type="match status" value="1"/>
</dbReference>
<evidence type="ECO:0000256" key="4">
    <source>
        <dbReference type="RuleBase" id="RU003718"/>
    </source>
</evidence>
<proteinExistence type="inferred from homology"/>
<evidence type="ECO:0000256" key="3">
    <source>
        <dbReference type="ARBA" id="ARBA00022679"/>
    </source>
</evidence>
<evidence type="ECO:0000256" key="1">
    <source>
        <dbReference type="ARBA" id="ARBA00009995"/>
    </source>
</evidence>
<name>A0AAE1WNQ0_9LAMI</name>
<dbReference type="PROSITE" id="PS00375">
    <property type="entry name" value="UDPGT"/>
    <property type="match status" value="1"/>
</dbReference>
<evidence type="ECO:0000313" key="6">
    <source>
        <dbReference type="Proteomes" id="UP001289374"/>
    </source>
</evidence>
<sequence>MLKFLHGWMLSRVDQFFMFLERNRGVGLVAPTWAPQSAVLAHPSTGAFLSHCGWNSTLESLVHGKPMIAWPLYAEQRMNATMLVEEVRVAVKLGREEVIGRRRLRGWLGR</sequence>
<dbReference type="PANTHER" id="PTHR48046:SF4">
    <property type="entry name" value="GLYCOSYLTRANSFERASE"/>
    <property type="match status" value="1"/>
</dbReference>